<evidence type="ECO:0000256" key="1">
    <source>
        <dbReference type="SAM" id="MobiDB-lite"/>
    </source>
</evidence>
<organism evidence="2 3">
    <name type="scientific">Mycobacterium shimoidei</name>
    <dbReference type="NCBI Taxonomy" id="29313"/>
    <lineage>
        <taxon>Bacteria</taxon>
        <taxon>Bacillati</taxon>
        <taxon>Actinomycetota</taxon>
        <taxon>Actinomycetes</taxon>
        <taxon>Mycobacteriales</taxon>
        <taxon>Mycobacteriaceae</taxon>
        <taxon>Mycobacterium</taxon>
    </lineage>
</organism>
<accession>A0A375YYY3</accession>
<gene>
    <name evidence="2" type="ORF">MSP7336_02327</name>
</gene>
<reference evidence="2 3" key="1">
    <citation type="submission" date="2018-05" db="EMBL/GenBank/DDBJ databases">
        <authorList>
            <consortium name="IHU Genomes"/>
        </authorList>
    </citation>
    <scope>NUCLEOTIDE SEQUENCE [LARGE SCALE GENOMIC DNA]</scope>
    <source>
        <strain evidence="2 3">P7336</strain>
    </source>
</reference>
<protein>
    <submittedName>
        <fullName evidence="2">Uncharacterized protein</fullName>
    </submittedName>
</protein>
<sequence length="115" mass="12534">MLLLVSVNIARGVGLQAPGGNPPVRPAQPAAGKRTSDQDPDPVFVGRLGGEQDPNFEALADRRNRRVVRRQRTRRLMVPVPAQRNGYRATDRAGVCPGLDRHNGVMSVGFARHGY</sequence>
<dbReference type="AlphaFoldDB" id="A0A375YYY3"/>
<evidence type="ECO:0000313" key="2">
    <source>
        <dbReference type="EMBL" id="SRX94079.1"/>
    </source>
</evidence>
<dbReference type="Proteomes" id="UP000252015">
    <property type="component" value="Unassembled WGS sequence"/>
</dbReference>
<evidence type="ECO:0000313" key="3">
    <source>
        <dbReference type="Proteomes" id="UP000252015"/>
    </source>
</evidence>
<dbReference type="EMBL" id="UEGW01000001">
    <property type="protein sequence ID" value="SRX94079.1"/>
    <property type="molecule type" value="Genomic_DNA"/>
</dbReference>
<keyword evidence="3" id="KW-1185">Reference proteome</keyword>
<feature type="region of interest" description="Disordered" evidence="1">
    <location>
        <begin position="13"/>
        <end position="40"/>
    </location>
</feature>
<name>A0A375YYY3_MYCSH</name>
<proteinExistence type="predicted"/>